<comment type="function">
    <text evidence="1 11">Catalyzes the NADPH-dependent reduction of ketopantoate into pantoic acid.</text>
</comment>
<dbReference type="InterPro" id="IPR003710">
    <property type="entry name" value="ApbA"/>
</dbReference>
<dbReference type="GO" id="GO:0050661">
    <property type="term" value="F:NADP binding"/>
    <property type="evidence" value="ECO:0007669"/>
    <property type="project" value="TreeGrafter"/>
</dbReference>
<dbReference type="InterPro" id="IPR050838">
    <property type="entry name" value="Ketopantoate_reductase"/>
</dbReference>
<keyword evidence="6 11" id="KW-0566">Pantothenate biosynthesis</keyword>
<dbReference type="SUPFAM" id="SSF51735">
    <property type="entry name" value="NAD(P)-binding Rossmann-fold domains"/>
    <property type="match status" value="1"/>
</dbReference>
<dbReference type="InterPro" id="IPR008927">
    <property type="entry name" value="6-PGluconate_DH-like_C_sf"/>
</dbReference>
<dbReference type="GO" id="GO:0015940">
    <property type="term" value="P:pantothenate biosynthetic process"/>
    <property type="evidence" value="ECO:0007669"/>
    <property type="project" value="UniProtKB-UniPathway"/>
</dbReference>
<evidence type="ECO:0000256" key="9">
    <source>
        <dbReference type="ARBA" id="ARBA00032024"/>
    </source>
</evidence>
<dbReference type="InterPro" id="IPR013752">
    <property type="entry name" value="KPA_reductase"/>
</dbReference>
<dbReference type="UniPathway" id="UPA00028">
    <property type="reaction ID" value="UER00004"/>
</dbReference>
<evidence type="ECO:0000259" key="13">
    <source>
        <dbReference type="Pfam" id="PF08546"/>
    </source>
</evidence>
<dbReference type="InterPro" id="IPR013332">
    <property type="entry name" value="KPR_N"/>
</dbReference>
<comment type="caution">
    <text evidence="14">The sequence shown here is derived from an EMBL/GenBank/DDBJ whole genome shotgun (WGS) entry which is preliminary data.</text>
</comment>
<reference evidence="14 15" key="1">
    <citation type="submission" date="2018-08" db="EMBL/GenBank/DDBJ databases">
        <title>Bacillus chawlae sp. nov., Bacillus glennii sp. nov., and Bacillus saganii sp. nov. Isolated from the Vehicle Assembly Building at Kennedy Space Center where the Viking Spacecraft were Assembled.</title>
        <authorList>
            <person name="Seuylemezian A."/>
            <person name="Vaishampayan P."/>
        </authorList>
    </citation>
    <scope>NUCLEOTIDE SEQUENCE [LARGE SCALE GENOMIC DNA]</scope>
    <source>
        <strain evidence="14 15">V47-23a</strain>
    </source>
</reference>
<feature type="domain" description="Ketopantoate reductase N-terminal" evidence="12">
    <location>
        <begin position="3"/>
        <end position="146"/>
    </location>
</feature>
<comment type="catalytic activity">
    <reaction evidence="10 11">
        <text>(R)-pantoate + NADP(+) = 2-dehydropantoate + NADPH + H(+)</text>
        <dbReference type="Rhea" id="RHEA:16233"/>
        <dbReference type="ChEBI" id="CHEBI:11561"/>
        <dbReference type="ChEBI" id="CHEBI:15378"/>
        <dbReference type="ChEBI" id="CHEBI:15980"/>
        <dbReference type="ChEBI" id="CHEBI:57783"/>
        <dbReference type="ChEBI" id="CHEBI:58349"/>
        <dbReference type="EC" id="1.1.1.169"/>
    </reaction>
</comment>
<dbReference type="GO" id="GO:0008677">
    <property type="term" value="F:2-dehydropantoate 2-reductase activity"/>
    <property type="evidence" value="ECO:0007669"/>
    <property type="project" value="UniProtKB-EC"/>
</dbReference>
<dbReference type="PANTHER" id="PTHR43765">
    <property type="entry name" value="2-DEHYDROPANTOATE 2-REDUCTASE-RELATED"/>
    <property type="match status" value="1"/>
</dbReference>
<organism evidence="14 15">
    <name type="scientific">Peribacillus saganii</name>
    <dbReference type="NCBI Taxonomy" id="2303992"/>
    <lineage>
        <taxon>Bacteria</taxon>
        <taxon>Bacillati</taxon>
        <taxon>Bacillota</taxon>
        <taxon>Bacilli</taxon>
        <taxon>Bacillales</taxon>
        <taxon>Bacillaceae</taxon>
        <taxon>Peribacillus</taxon>
    </lineage>
</organism>
<evidence type="ECO:0000256" key="3">
    <source>
        <dbReference type="ARBA" id="ARBA00007870"/>
    </source>
</evidence>
<dbReference type="Pfam" id="PF08546">
    <property type="entry name" value="ApbA_C"/>
    <property type="match status" value="1"/>
</dbReference>
<name>A0A372LSY4_9BACI</name>
<dbReference type="GO" id="GO:0005737">
    <property type="term" value="C:cytoplasm"/>
    <property type="evidence" value="ECO:0007669"/>
    <property type="project" value="TreeGrafter"/>
</dbReference>
<keyword evidence="7 11" id="KW-0521">NADP</keyword>
<dbReference type="RefSeq" id="WP_117325391.1">
    <property type="nucleotide sequence ID" value="NZ_QVTE01000008.1"/>
</dbReference>
<sequence>MNIGIVGGGAIGLLFAFYLSERHSITVYTNRSEQAEVIKDKGVRMIRGETTLLRKMKAKPATDGISDEDLLIITVKQYHLPSILPALYHFKGNLLFVQNGMSHIDQVKLLPAKEIIFGVVEHGALIHNQNTVEHSGIGVTKLASLKNPGRDLLADDIPFFSFQIEPDYYNMLLKKLVVNAVINPLTALLRVENGYLVKHDQFYNAFLLLFNEIAEVLELSDREGMQRHVEDICRTTSKNRSSMLKDIEKGRQTEIDAILGFVLSQAKEKSKNAKIAAMLYMLIKGKEQQGEESL</sequence>
<dbReference type="EC" id="1.1.1.169" evidence="4 11"/>
<dbReference type="Gene3D" id="3.40.50.720">
    <property type="entry name" value="NAD(P)-binding Rossmann-like Domain"/>
    <property type="match status" value="1"/>
</dbReference>
<evidence type="ECO:0000259" key="12">
    <source>
        <dbReference type="Pfam" id="PF02558"/>
    </source>
</evidence>
<dbReference type="AlphaFoldDB" id="A0A372LSY4"/>
<dbReference type="EMBL" id="QVTE01000008">
    <property type="protein sequence ID" value="RFU71166.1"/>
    <property type="molecule type" value="Genomic_DNA"/>
</dbReference>
<dbReference type="SUPFAM" id="SSF48179">
    <property type="entry name" value="6-phosphogluconate dehydrogenase C-terminal domain-like"/>
    <property type="match status" value="1"/>
</dbReference>
<evidence type="ECO:0000256" key="2">
    <source>
        <dbReference type="ARBA" id="ARBA00004994"/>
    </source>
</evidence>
<gene>
    <name evidence="14" type="ORF">D0469_04305</name>
</gene>
<dbReference type="InterPro" id="IPR013328">
    <property type="entry name" value="6PGD_dom2"/>
</dbReference>
<evidence type="ECO:0000313" key="14">
    <source>
        <dbReference type="EMBL" id="RFU71166.1"/>
    </source>
</evidence>
<evidence type="ECO:0000256" key="4">
    <source>
        <dbReference type="ARBA" id="ARBA00013014"/>
    </source>
</evidence>
<evidence type="ECO:0000313" key="15">
    <source>
        <dbReference type="Proteomes" id="UP000264541"/>
    </source>
</evidence>
<keyword evidence="15" id="KW-1185">Reference proteome</keyword>
<dbReference type="NCBIfam" id="TIGR00745">
    <property type="entry name" value="apbA_panE"/>
    <property type="match status" value="1"/>
</dbReference>
<dbReference type="Pfam" id="PF02558">
    <property type="entry name" value="ApbA"/>
    <property type="match status" value="1"/>
</dbReference>
<evidence type="ECO:0000256" key="5">
    <source>
        <dbReference type="ARBA" id="ARBA00019465"/>
    </source>
</evidence>
<evidence type="ECO:0000256" key="10">
    <source>
        <dbReference type="ARBA" id="ARBA00048793"/>
    </source>
</evidence>
<accession>A0A372LSY4</accession>
<comment type="similarity">
    <text evidence="3 11">Belongs to the ketopantoate reductase family.</text>
</comment>
<evidence type="ECO:0000256" key="11">
    <source>
        <dbReference type="RuleBase" id="RU362068"/>
    </source>
</evidence>
<protein>
    <recommendedName>
        <fullName evidence="5 11">2-dehydropantoate 2-reductase</fullName>
        <ecNumber evidence="4 11">1.1.1.169</ecNumber>
    </recommendedName>
    <alternativeName>
        <fullName evidence="9 11">Ketopantoate reductase</fullName>
    </alternativeName>
</protein>
<dbReference type="Proteomes" id="UP000264541">
    <property type="component" value="Unassembled WGS sequence"/>
</dbReference>
<dbReference type="OrthoDB" id="9800163at2"/>
<evidence type="ECO:0000256" key="1">
    <source>
        <dbReference type="ARBA" id="ARBA00002919"/>
    </source>
</evidence>
<dbReference type="InterPro" id="IPR036291">
    <property type="entry name" value="NAD(P)-bd_dom_sf"/>
</dbReference>
<evidence type="ECO:0000256" key="7">
    <source>
        <dbReference type="ARBA" id="ARBA00022857"/>
    </source>
</evidence>
<proteinExistence type="inferred from homology"/>
<feature type="domain" description="Ketopantoate reductase C-terminal" evidence="13">
    <location>
        <begin position="170"/>
        <end position="287"/>
    </location>
</feature>
<dbReference type="NCBIfam" id="NF005093">
    <property type="entry name" value="PRK06522.2-4"/>
    <property type="match status" value="1"/>
</dbReference>
<dbReference type="Gene3D" id="1.10.1040.10">
    <property type="entry name" value="N-(1-d-carboxylethyl)-l-norvaline Dehydrogenase, domain 2"/>
    <property type="match status" value="1"/>
</dbReference>
<dbReference type="PANTHER" id="PTHR43765:SF2">
    <property type="entry name" value="2-DEHYDROPANTOATE 2-REDUCTASE"/>
    <property type="match status" value="1"/>
</dbReference>
<evidence type="ECO:0000256" key="6">
    <source>
        <dbReference type="ARBA" id="ARBA00022655"/>
    </source>
</evidence>
<evidence type="ECO:0000256" key="8">
    <source>
        <dbReference type="ARBA" id="ARBA00023002"/>
    </source>
</evidence>
<comment type="pathway">
    <text evidence="2 11">Cofactor biosynthesis; (R)-pantothenate biosynthesis; (R)-pantoate from 3-methyl-2-oxobutanoate: step 2/2.</text>
</comment>
<keyword evidence="8 11" id="KW-0560">Oxidoreductase</keyword>